<keyword evidence="1" id="KW-0472">Membrane</keyword>
<dbReference type="RefSeq" id="WP_072972100.1">
    <property type="nucleotide sequence ID" value="NZ_FRBY01000003.1"/>
</dbReference>
<organism evidence="2 3">
    <name type="scientific">Flavobacterium saccharophilum</name>
    <dbReference type="NCBI Taxonomy" id="29534"/>
    <lineage>
        <taxon>Bacteria</taxon>
        <taxon>Pseudomonadati</taxon>
        <taxon>Bacteroidota</taxon>
        <taxon>Flavobacteriia</taxon>
        <taxon>Flavobacteriales</taxon>
        <taxon>Flavobacteriaceae</taxon>
        <taxon>Flavobacterium</taxon>
    </lineage>
</organism>
<keyword evidence="3" id="KW-1185">Reference proteome</keyword>
<dbReference type="EMBL" id="FRBY01000003">
    <property type="protein sequence ID" value="SHM03863.1"/>
    <property type="molecule type" value="Genomic_DNA"/>
</dbReference>
<evidence type="ECO:0000256" key="1">
    <source>
        <dbReference type="SAM" id="Phobius"/>
    </source>
</evidence>
<protein>
    <submittedName>
        <fullName evidence="2">Uncharacterized protein</fullName>
    </submittedName>
</protein>
<keyword evidence="1" id="KW-1133">Transmembrane helix</keyword>
<gene>
    <name evidence="2" type="ORF">SAMN05444366_2140</name>
</gene>
<keyword evidence="1" id="KW-0812">Transmembrane</keyword>
<reference evidence="3" key="1">
    <citation type="submission" date="2016-11" db="EMBL/GenBank/DDBJ databases">
        <authorList>
            <person name="Varghese N."/>
            <person name="Submissions S."/>
        </authorList>
    </citation>
    <scope>NUCLEOTIDE SEQUENCE [LARGE SCALE GENOMIC DNA]</scope>
    <source>
        <strain evidence="3">DSM 1811</strain>
    </source>
</reference>
<sequence length="132" mass="15660">MKKRIQHNNKKSISPIKEKKEIKWTNIGRLKLLLVFSGIILFFVFFIKNGIEDREKEHNLVKSDYKVTKGIITKMFVYKGKTIRVKFKINDKTYIGSDGMFERKNKNVGDSIFLKYYAKDPNLFITELNKNY</sequence>
<evidence type="ECO:0000313" key="3">
    <source>
        <dbReference type="Proteomes" id="UP000184121"/>
    </source>
</evidence>
<proteinExistence type="predicted"/>
<feature type="transmembrane region" description="Helical" evidence="1">
    <location>
        <begin position="30"/>
        <end position="47"/>
    </location>
</feature>
<evidence type="ECO:0000313" key="2">
    <source>
        <dbReference type="EMBL" id="SHM03863.1"/>
    </source>
</evidence>
<dbReference type="OrthoDB" id="893645at2"/>
<accession>A0A1M7FIP7</accession>
<name>A0A1M7FIP7_9FLAO</name>
<dbReference type="AlphaFoldDB" id="A0A1M7FIP7"/>
<dbReference type="STRING" id="29534.SAMN05444366_2140"/>
<dbReference type="Proteomes" id="UP000184121">
    <property type="component" value="Unassembled WGS sequence"/>
</dbReference>